<dbReference type="STRING" id="559304.G8YDV1"/>
<feature type="compositionally biased region" description="Basic and acidic residues" evidence="2">
    <location>
        <begin position="917"/>
        <end position="946"/>
    </location>
</feature>
<dbReference type="OrthoDB" id="642895at2759"/>
<protein>
    <submittedName>
        <fullName evidence="3">Piso0_001248 protein</fullName>
    </submittedName>
</protein>
<proteinExistence type="predicted"/>
<evidence type="ECO:0000313" key="3">
    <source>
        <dbReference type="EMBL" id="CCE81350.1"/>
    </source>
</evidence>
<dbReference type="Gene3D" id="1.20.58.1520">
    <property type="match status" value="1"/>
</dbReference>
<dbReference type="GO" id="GO:0005737">
    <property type="term" value="C:cytoplasm"/>
    <property type="evidence" value="ECO:0007669"/>
    <property type="project" value="TreeGrafter"/>
</dbReference>
<sequence length="1022" mass="118890">MSFSESTHQDILPDEIIQERLPTGLGGRYQHERDLSMIDLNEEISFNTPLKQETVYRGREEKHHQQTIDRESYIDTSGSTLNRDEGSIMIEGKREKMDIIAKKVNTTIRELDHVYRQIGYSEIEISEKKMEIFSIMEHTIANFTHGLQREKNNIENECEWLRQQIRIILAMVDDRNGDKNLNLMHQGIIFNNPQMFQEGFREELAHRKRVLDSRKRNFYEDSPFNVSNIDISEQDTSFEQDDTYSSAVPPKLSLLQIKNKLNSIFLHVLQIFVRKFKEFNDLRLILNDMFDIIGDMTDSERELMDIIPDRTQSEEYKFLMDEFESTLESLNLSNGNFIDGVTLLKDSKANPDTFIVSSPRKGIASINEANETPSNSNNHAAGIEKHMDYLRDLNYKLVCLIRGLKLTKITPDIIHNFQCIVQRVDKEIQIRVEEVRSIIASIFDAIEVLQLDDDSLISIQKNSDFISETNIVNGGVYLDYDTLRFIHSNPKDFGLHKAHIDFIRYFADTLGKIRETKKRKMDHYSSRCIQLWSKLNESADYIENFLKANEHLTDNSLTNFKLELNRLYVKRSEFIEKFISQTREDLEKLWAKLQYSEEEKKTFKYYSYDTMSTHDDKEVVLNCHEKELSRLEKEYQSKEVILTLYSQLQGLIKDHEFLIESSKDSSRLLSKNSCKILLNEEKIRKRLLKNMPRIISNLKSEISQFNYECTQKDEKPIALQGEDLYEKILMIETEQLDLLHNRGRKSRFKNTSVSPNKLGAADRSPKKISNTSPNTYSRKMNVKRRSISPTKTRISPHKNHNIALKPTLKPSNNRRILSNQPTIQGNFTKPSGITFSSQSDSGSNSSLESPLKTASRSNSTLSRFFGTNLPPLQSPLSSFMKQEKISSRNAYDNNDLTIHSNLSRMSPLKLNTSKNISENHDNDKKESRYRFESSNDSARNHEDKENTTTYGPEFLSPIRVSYLSPSSYHRNVIRDEKDEPRERTQIQDDRRLSSGTADSSTIIGDEYQTWRKERIRQLNSPS</sequence>
<keyword evidence="4" id="KW-1185">Reference proteome</keyword>
<feature type="region of interest" description="Disordered" evidence="2">
    <location>
        <begin position="746"/>
        <end position="854"/>
    </location>
</feature>
<feature type="compositionally biased region" description="Basic and acidic residues" evidence="2">
    <location>
        <begin position="972"/>
        <end position="992"/>
    </location>
</feature>
<dbReference type="HOGENOM" id="CLU_320776_0_0_1"/>
<name>G8YDV1_PICSO</name>
<reference evidence="3 4" key="1">
    <citation type="journal article" date="2012" name="G3 (Bethesda)">
        <title>Pichia sorbitophila, an interspecies yeast hybrid reveals early steps of genome resolution following polyploidization.</title>
        <authorList>
            <person name="Leh Louis V."/>
            <person name="Despons L."/>
            <person name="Friedrich A."/>
            <person name="Martin T."/>
            <person name="Durrens P."/>
            <person name="Casaregola S."/>
            <person name="Neuveglise C."/>
            <person name="Fairhead C."/>
            <person name="Marck C."/>
            <person name="Cruz J.A."/>
            <person name="Straub M.L."/>
            <person name="Kugler V."/>
            <person name="Sacerdot C."/>
            <person name="Uzunov Z."/>
            <person name="Thierry A."/>
            <person name="Weiss S."/>
            <person name="Bleykasten C."/>
            <person name="De Montigny J."/>
            <person name="Jacques N."/>
            <person name="Jung P."/>
            <person name="Lemaire M."/>
            <person name="Mallet S."/>
            <person name="Morel G."/>
            <person name="Richard G.F."/>
            <person name="Sarkar A."/>
            <person name="Savel G."/>
            <person name="Schacherer J."/>
            <person name="Seret M.L."/>
            <person name="Talla E."/>
            <person name="Samson G."/>
            <person name="Jubin C."/>
            <person name="Poulain J."/>
            <person name="Vacherie B."/>
            <person name="Barbe V."/>
            <person name="Pelletier E."/>
            <person name="Sherman D.J."/>
            <person name="Westhof E."/>
            <person name="Weissenbach J."/>
            <person name="Baret P.V."/>
            <person name="Wincker P."/>
            <person name="Gaillardin C."/>
            <person name="Dujon B."/>
            <person name="Souciet J.L."/>
        </authorList>
    </citation>
    <scope>NUCLEOTIDE SEQUENCE [LARGE SCALE GENOMIC DNA]</scope>
    <source>
        <strain evidence="4">ATCC MYA-4447 / BCRC 22081 / CBS 7064 / NBRC 10061 / NRRL Y-12695</strain>
    </source>
</reference>
<keyword evidence="1" id="KW-0175">Coiled coil</keyword>
<dbReference type="GO" id="GO:0051256">
    <property type="term" value="P:mitotic spindle midzone assembly"/>
    <property type="evidence" value="ECO:0007669"/>
    <property type="project" value="TreeGrafter"/>
</dbReference>
<gene>
    <name evidence="3" type="primary">Piso0_001248</name>
    <name evidence="3" type="ORF">GNLVRS01_PISO0I00756g</name>
</gene>
<dbReference type="InParanoid" id="G8YDV1"/>
<organism evidence="3 4">
    <name type="scientific">Pichia sorbitophila (strain ATCC MYA-4447 / BCRC 22081 / CBS 7064 / NBRC 10061 / NRRL Y-12695)</name>
    <name type="common">Hybrid yeast</name>
    <dbReference type="NCBI Taxonomy" id="559304"/>
    <lineage>
        <taxon>Eukaryota</taxon>
        <taxon>Fungi</taxon>
        <taxon>Dikarya</taxon>
        <taxon>Ascomycota</taxon>
        <taxon>Saccharomycotina</taxon>
        <taxon>Pichiomycetes</taxon>
        <taxon>Debaryomycetaceae</taxon>
        <taxon>Millerozyma</taxon>
    </lineage>
</organism>
<dbReference type="Proteomes" id="UP000005222">
    <property type="component" value="Chromosome I"/>
</dbReference>
<dbReference type="EMBL" id="FO082051">
    <property type="protein sequence ID" value="CCE81350.1"/>
    <property type="molecule type" value="Genomic_DNA"/>
</dbReference>
<evidence type="ECO:0000256" key="1">
    <source>
        <dbReference type="SAM" id="Coils"/>
    </source>
</evidence>
<dbReference type="GO" id="GO:0008017">
    <property type="term" value="F:microtubule binding"/>
    <property type="evidence" value="ECO:0007669"/>
    <property type="project" value="InterPro"/>
</dbReference>
<evidence type="ECO:0000313" key="4">
    <source>
        <dbReference type="Proteomes" id="UP000005222"/>
    </source>
</evidence>
<dbReference type="PANTHER" id="PTHR19321">
    <property type="entry name" value="PROTEIN REGULATOR OF CYTOKINESIS 1 PRC1-RELATED"/>
    <property type="match status" value="1"/>
</dbReference>
<dbReference type="AlphaFoldDB" id="G8YDV1"/>
<feature type="region of interest" description="Disordered" evidence="2">
    <location>
        <begin position="909"/>
        <end position="952"/>
    </location>
</feature>
<dbReference type="PANTHER" id="PTHR19321:SF41">
    <property type="entry name" value="FASCETTO-RELATED"/>
    <property type="match status" value="1"/>
</dbReference>
<feature type="compositionally biased region" description="Polar residues" evidence="2">
    <location>
        <begin position="809"/>
        <end position="835"/>
    </location>
</feature>
<accession>G8YDV1</accession>
<dbReference type="InterPro" id="IPR007145">
    <property type="entry name" value="MAP65_Ase1_PRC1"/>
</dbReference>
<feature type="compositionally biased region" description="Polar residues" evidence="2">
    <location>
        <begin position="767"/>
        <end position="778"/>
    </location>
</feature>
<dbReference type="Pfam" id="PF03999">
    <property type="entry name" value="MAP65_ASE1"/>
    <property type="match status" value="1"/>
</dbReference>
<dbReference type="OMA" id="KRITRHF"/>
<feature type="region of interest" description="Disordered" evidence="2">
    <location>
        <begin position="971"/>
        <end position="1005"/>
    </location>
</feature>
<evidence type="ECO:0000256" key="2">
    <source>
        <dbReference type="SAM" id="MobiDB-lite"/>
    </source>
</evidence>
<feature type="compositionally biased region" description="Low complexity" evidence="2">
    <location>
        <begin position="836"/>
        <end position="849"/>
    </location>
</feature>
<feature type="coiled-coil region" evidence="1">
    <location>
        <begin position="614"/>
        <end position="641"/>
    </location>
</feature>
<dbReference type="eggNOG" id="KOG4302">
    <property type="taxonomic scope" value="Eukaryota"/>
</dbReference>
<dbReference type="GO" id="GO:1990023">
    <property type="term" value="C:mitotic spindle midzone"/>
    <property type="evidence" value="ECO:0007669"/>
    <property type="project" value="TreeGrafter"/>
</dbReference>
<feature type="compositionally biased region" description="Polar residues" evidence="2">
    <location>
        <begin position="993"/>
        <end position="1002"/>
    </location>
</feature>
<dbReference type="FunCoup" id="G8YDV1">
    <property type="interactions" value="292"/>
</dbReference>